<protein>
    <submittedName>
        <fullName evidence="2">Uncharacterized protein</fullName>
    </submittedName>
</protein>
<evidence type="ECO:0000313" key="3">
    <source>
        <dbReference type="Proteomes" id="UP000694545"/>
    </source>
</evidence>
<proteinExistence type="predicted"/>
<reference evidence="2" key="1">
    <citation type="submission" date="2025-08" db="UniProtKB">
        <authorList>
            <consortium name="Ensembl"/>
        </authorList>
    </citation>
    <scope>IDENTIFICATION</scope>
</reference>
<name>A0A8D2JE92_VARKO</name>
<evidence type="ECO:0000256" key="1">
    <source>
        <dbReference type="SAM" id="MobiDB-lite"/>
    </source>
</evidence>
<reference evidence="2" key="2">
    <citation type="submission" date="2025-09" db="UniProtKB">
        <authorList>
            <consortium name="Ensembl"/>
        </authorList>
    </citation>
    <scope>IDENTIFICATION</scope>
</reference>
<feature type="region of interest" description="Disordered" evidence="1">
    <location>
        <begin position="32"/>
        <end position="52"/>
    </location>
</feature>
<sequence>KLLVRAEMESCQWSAISRPSLGQVICGLRAGRRPSERTRNGRKRRPGWRDSVSKRTNCVRVALSSGQLLALYQGEAGKSLPPGRPPTEGKRL</sequence>
<evidence type="ECO:0000313" key="2">
    <source>
        <dbReference type="Ensembl" id="ENSVKKP00000010345.1"/>
    </source>
</evidence>
<dbReference type="AlphaFoldDB" id="A0A8D2JE92"/>
<accession>A0A8D2JE92</accession>
<dbReference type="Proteomes" id="UP000694545">
    <property type="component" value="Unplaced"/>
</dbReference>
<dbReference type="Ensembl" id="ENSVKKT00000010598.1">
    <property type="protein sequence ID" value="ENSVKKP00000010345.1"/>
    <property type="gene ID" value="ENSVKKG00000007283.1"/>
</dbReference>
<organism evidence="2 3">
    <name type="scientific">Varanus komodoensis</name>
    <name type="common">Komodo dragon</name>
    <dbReference type="NCBI Taxonomy" id="61221"/>
    <lineage>
        <taxon>Eukaryota</taxon>
        <taxon>Metazoa</taxon>
        <taxon>Chordata</taxon>
        <taxon>Craniata</taxon>
        <taxon>Vertebrata</taxon>
        <taxon>Euteleostomi</taxon>
        <taxon>Lepidosauria</taxon>
        <taxon>Squamata</taxon>
        <taxon>Bifurcata</taxon>
        <taxon>Unidentata</taxon>
        <taxon>Episquamata</taxon>
        <taxon>Toxicofera</taxon>
        <taxon>Anguimorpha</taxon>
        <taxon>Paleoanguimorpha</taxon>
        <taxon>Varanoidea</taxon>
        <taxon>Varanidae</taxon>
        <taxon>Varanus</taxon>
    </lineage>
</organism>
<keyword evidence="3" id="KW-1185">Reference proteome</keyword>